<sequence length="152" mass="17654">MLNWYLACHQPGKEALYKAQMQLSRLHINSFCPLIRLSRPRPDTSACRLIIEPLFSGYLFIEFDPDKTHTTKLTELSSISHFVRFGCDIKPMPRKVIESLMQLKLCPTEQDVIASIYKEHIMAITRVKNKHERTVMFIAFMESLNTPLRKSA</sequence>
<dbReference type="SMART" id="SM00738">
    <property type="entry name" value="NGN"/>
    <property type="match status" value="1"/>
</dbReference>
<protein>
    <submittedName>
        <fullName evidence="3">Antitermination protein NusG</fullName>
    </submittedName>
</protein>
<organism evidence="3 4">
    <name type="scientific">Erwinia tracheiphila</name>
    <dbReference type="NCBI Taxonomy" id="65700"/>
    <lineage>
        <taxon>Bacteria</taxon>
        <taxon>Pseudomonadati</taxon>
        <taxon>Pseudomonadota</taxon>
        <taxon>Gammaproteobacteria</taxon>
        <taxon>Enterobacterales</taxon>
        <taxon>Erwiniaceae</taxon>
        <taxon>Erwinia</taxon>
    </lineage>
</organism>
<dbReference type="InterPro" id="IPR006645">
    <property type="entry name" value="NGN-like_dom"/>
</dbReference>
<gene>
    <name evidence="3" type="ORF">AV903_26360</name>
</gene>
<keyword evidence="3" id="KW-0614">Plasmid</keyword>
<name>A0A345CZW8_9GAMM</name>
<dbReference type="Proteomes" id="UP000264980">
    <property type="component" value="Plasmid unnamed1"/>
</dbReference>
<accession>A0A345CZW8</accession>
<evidence type="ECO:0000313" key="3">
    <source>
        <dbReference type="EMBL" id="AXF78985.1"/>
    </source>
</evidence>
<dbReference type="SUPFAM" id="SSF82679">
    <property type="entry name" value="N-utilization substance G protein NusG, N-terminal domain"/>
    <property type="match status" value="1"/>
</dbReference>
<evidence type="ECO:0000259" key="2">
    <source>
        <dbReference type="SMART" id="SM00738"/>
    </source>
</evidence>
<dbReference type="CDD" id="cd09894">
    <property type="entry name" value="NGN_SP_AnfA1"/>
    <property type="match status" value="1"/>
</dbReference>
<dbReference type="Gene3D" id="3.30.70.940">
    <property type="entry name" value="NusG, N-terminal domain"/>
    <property type="match status" value="1"/>
</dbReference>
<feature type="domain" description="NusG-like N-terminal" evidence="2">
    <location>
        <begin position="1"/>
        <end position="104"/>
    </location>
</feature>
<geneLocation type="plasmid" evidence="3 4">
    <name>unnamed1</name>
</geneLocation>
<dbReference type="InterPro" id="IPR036735">
    <property type="entry name" value="NGN_dom_sf"/>
</dbReference>
<dbReference type="RefSeq" id="WP_233480915.1">
    <property type="nucleotide sequence ID" value="NZ_CP013971.1"/>
</dbReference>
<evidence type="ECO:0000313" key="4">
    <source>
        <dbReference type="Proteomes" id="UP000264980"/>
    </source>
</evidence>
<dbReference type="GO" id="GO:0006354">
    <property type="term" value="P:DNA-templated transcription elongation"/>
    <property type="evidence" value="ECO:0007669"/>
    <property type="project" value="InterPro"/>
</dbReference>
<reference evidence="3 4" key="1">
    <citation type="submission" date="2016-01" db="EMBL/GenBank/DDBJ databases">
        <authorList>
            <person name="Oliw E.H."/>
        </authorList>
    </citation>
    <scope>NUCLEOTIDE SEQUENCE [LARGE SCALE GENOMIC DNA]</scope>
    <source>
        <strain evidence="3 4">MDcuke</strain>
        <plasmid evidence="3 4">unnamed1</plasmid>
    </source>
</reference>
<keyword evidence="1" id="KW-0804">Transcription</keyword>
<dbReference type="AlphaFoldDB" id="A0A345CZW8"/>
<dbReference type="EMBL" id="CP013971">
    <property type="protein sequence ID" value="AXF78985.1"/>
    <property type="molecule type" value="Genomic_DNA"/>
</dbReference>
<dbReference type="Pfam" id="PF02357">
    <property type="entry name" value="NusG"/>
    <property type="match status" value="1"/>
</dbReference>
<evidence type="ECO:0000256" key="1">
    <source>
        <dbReference type="ARBA" id="ARBA00023163"/>
    </source>
</evidence>
<proteinExistence type="predicted"/>